<sequence>MWPTDSEGLIAALVQRGVDRERGWYGGLIATSNRLGNVDASVLDKHGHLDLALHCSEPAVKILIWGHDGLSAWGCTTDLNVVAKVVMAWQDGADGSALADSQTCIHVGTEEEAIAEQWNFMLSQGFDYLQDIAIPISEDPVLRRLRPWVSHGSLCLLLGNKPIGEDGRHLAFHDLGRGLWWLNVGGSLETYSGMSKEAAIALASRLASSWITER</sequence>
<gene>
    <name evidence="1" type="ORF">Rhe02_08530</name>
</gene>
<organism evidence="1 2">
    <name type="scientific">Rhizocola hellebori</name>
    <dbReference type="NCBI Taxonomy" id="1392758"/>
    <lineage>
        <taxon>Bacteria</taxon>
        <taxon>Bacillati</taxon>
        <taxon>Actinomycetota</taxon>
        <taxon>Actinomycetes</taxon>
        <taxon>Micromonosporales</taxon>
        <taxon>Micromonosporaceae</taxon>
        <taxon>Rhizocola</taxon>
    </lineage>
</organism>
<evidence type="ECO:0000313" key="1">
    <source>
        <dbReference type="EMBL" id="GIH02786.1"/>
    </source>
</evidence>
<accession>A0A8J3VDW4</accession>
<reference evidence="1" key="1">
    <citation type="submission" date="2021-01" db="EMBL/GenBank/DDBJ databases">
        <title>Whole genome shotgun sequence of Rhizocola hellebori NBRC 109834.</title>
        <authorList>
            <person name="Komaki H."/>
            <person name="Tamura T."/>
        </authorList>
    </citation>
    <scope>NUCLEOTIDE SEQUENCE</scope>
    <source>
        <strain evidence="1">NBRC 109834</strain>
    </source>
</reference>
<dbReference type="AlphaFoldDB" id="A0A8J3VDW4"/>
<keyword evidence="2" id="KW-1185">Reference proteome</keyword>
<dbReference type="EMBL" id="BONY01000004">
    <property type="protein sequence ID" value="GIH02786.1"/>
    <property type="molecule type" value="Genomic_DNA"/>
</dbReference>
<protein>
    <submittedName>
        <fullName evidence="1">Uncharacterized protein</fullName>
    </submittedName>
</protein>
<comment type="caution">
    <text evidence="1">The sequence shown here is derived from an EMBL/GenBank/DDBJ whole genome shotgun (WGS) entry which is preliminary data.</text>
</comment>
<evidence type="ECO:0000313" key="2">
    <source>
        <dbReference type="Proteomes" id="UP000612899"/>
    </source>
</evidence>
<name>A0A8J3VDW4_9ACTN</name>
<dbReference type="RefSeq" id="WP_203906727.1">
    <property type="nucleotide sequence ID" value="NZ_BONY01000004.1"/>
</dbReference>
<proteinExistence type="predicted"/>
<dbReference type="Proteomes" id="UP000612899">
    <property type="component" value="Unassembled WGS sequence"/>
</dbReference>